<reference evidence="6" key="1">
    <citation type="submission" date="2022-12" db="EMBL/GenBank/DDBJ databases">
        <title>Chromosome-level genome assembly of the bean flower thrips Megalurothrips usitatus.</title>
        <authorList>
            <person name="Ma L."/>
            <person name="Liu Q."/>
            <person name="Li H."/>
            <person name="Cai W."/>
        </authorList>
    </citation>
    <scope>NUCLEOTIDE SEQUENCE</scope>
    <source>
        <strain evidence="6">Cailab_2022a</strain>
    </source>
</reference>
<feature type="repeat" description="WD" evidence="4">
    <location>
        <begin position="321"/>
        <end position="363"/>
    </location>
</feature>
<dbReference type="EMBL" id="JAPTSV010000014">
    <property type="protein sequence ID" value="KAJ1520621.1"/>
    <property type="molecule type" value="Genomic_DNA"/>
</dbReference>
<evidence type="ECO:0008006" key="8">
    <source>
        <dbReference type="Google" id="ProtNLM"/>
    </source>
</evidence>
<dbReference type="InterPro" id="IPR015943">
    <property type="entry name" value="WD40/YVTN_repeat-like_dom_sf"/>
</dbReference>
<keyword evidence="1" id="KW-0597">Phosphoprotein</keyword>
<evidence type="ECO:0000256" key="4">
    <source>
        <dbReference type="PROSITE-ProRule" id="PRU00221"/>
    </source>
</evidence>
<dbReference type="SUPFAM" id="SSF50978">
    <property type="entry name" value="WD40 repeat-like"/>
    <property type="match status" value="1"/>
</dbReference>
<name>A0AAV7X7U9_9NEOP</name>
<evidence type="ECO:0000256" key="2">
    <source>
        <dbReference type="ARBA" id="ARBA00022574"/>
    </source>
</evidence>
<dbReference type="PANTHER" id="PTHR14091:SF0">
    <property type="entry name" value="PERIODIC TRYPTOPHAN PROTEIN 1 HOMOLOG"/>
    <property type="match status" value="1"/>
</dbReference>
<dbReference type="InterPro" id="IPR020472">
    <property type="entry name" value="WD40_PAC1"/>
</dbReference>
<keyword evidence="7" id="KW-1185">Reference proteome</keyword>
<evidence type="ECO:0000256" key="5">
    <source>
        <dbReference type="SAM" id="MobiDB-lite"/>
    </source>
</evidence>
<dbReference type="InterPro" id="IPR019775">
    <property type="entry name" value="WD40_repeat_CS"/>
</dbReference>
<evidence type="ECO:0000313" key="7">
    <source>
        <dbReference type="Proteomes" id="UP001075354"/>
    </source>
</evidence>
<dbReference type="PANTHER" id="PTHR14091">
    <property type="entry name" value="PERIODIC TRYPTOPHAN PROTEIN 1"/>
    <property type="match status" value="1"/>
</dbReference>
<comment type="caution">
    <text evidence="6">The sequence shown here is derived from an EMBL/GenBank/DDBJ whole genome shotgun (WGS) entry which is preliminary data.</text>
</comment>
<keyword evidence="3" id="KW-0677">Repeat</keyword>
<dbReference type="Pfam" id="PF00400">
    <property type="entry name" value="WD40"/>
    <property type="match status" value="2"/>
</dbReference>
<sequence length="482" mass="53694">MDNYDNEGWQRVLDRCHHFVVLESSVAVTDEFIYFTEKTDLVRGIAGLTVYSSNKNDPYVTIPDDSDNDSEKGDEIIKPDDNLILVGHVVGDQATLEVYVQNEEEGSLYVHHDLMLPDIPLCLEWLNYDPSSPEDANLCAVGGLTPVIHVMDLDIVNCLEPAYILGTDDSESGDVTAVHFKKTTKKGKKKRNHVGHKDSVLDLSWNKNFTHVLASGSVDQTVILWDLETGSVNTTLDAFREKVQTIEWHPFEGQSLLTGCCDKAVRVFDCRNKDSYKAWTMPGEVERVIWDHYNPFCFLASTDQGTVHYVDCRNDKPLWDLSAHSEEVTGLNLSSSCPGLLFTGSSDGVVKAWDIHEGKPVYVWETNSNLGKLQCLGTSPDSPFTVCAGGDKKDRNFGVWDLQENTSIKNRFSKRPLLLPIKREESSGAGESNSTSVMETVATAMDDLCLSLNGEPKDKLKKLPVQSKSIKKIKKKKKKTAA</sequence>
<dbReference type="InterPro" id="IPR044285">
    <property type="entry name" value="PWP1"/>
</dbReference>
<dbReference type="SMART" id="SM00320">
    <property type="entry name" value="WD40"/>
    <property type="match status" value="4"/>
</dbReference>
<evidence type="ECO:0000313" key="6">
    <source>
        <dbReference type="EMBL" id="KAJ1520621.1"/>
    </source>
</evidence>
<dbReference type="InterPro" id="IPR001680">
    <property type="entry name" value="WD40_rpt"/>
</dbReference>
<feature type="repeat" description="WD" evidence="4">
    <location>
        <begin position="193"/>
        <end position="235"/>
    </location>
</feature>
<protein>
    <recommendedName>
        <fullName evidence="8">Periodic tryptophan protein 1 homolog</fullName>
    </recommendedName>
</protein>
<evidence type="ECO:0000256" key="1">
    <source>
        <dbReference type="ARBA" id="ARBA00022553"/>
    </source>
</evidence>
<feature type="compositionally biased region" description="Basic residues" evidence="5">
    <location>
        <begin position="469"/>
        <end position="482"/>
    </location>
</feature>
<gene>
    <name evidence="6" type="ORF">ONE63_003730</name>
</gene>
<evidence type="ECO:0000256" key="3">
    <source>
        <dbReference type="ARBA" id="ARBA00022737"/>
    </source>
</evidence>
<keyword evidence="2 4" id="KW-0853">WD repeat</keyword>
<organism evidence="6 7">
    <name type="scientific">Megalurothrips usitatus</name>
    <name type="common">bean blossom thrips</name>
    <dbReference type="NCBI Taxonomy" id="439358"/>
    <lineage>
        <taxon>Eukaryota</taxon>
        <taxon>Metazoa</taxon>
        <taxon>Ecdysozoa</taxon>
        <taxon>Arthropoda</taxon>
        <taxon>Hexapoda</taxon>
        <taxon>Insecta</taxon>
        <taxon>Pterygota</taxon>
        <taxon>Neoptera</taxon>
        <taxon>Paraneoptera</taxon>
        <taxon>Thysanoptera</taxon>
        <taxon>Terebrantia</taxon>
        <taxon>Thripoidea</taxon>
        <taxon>Thripidae</taxon>
        <taxon>Megalurothrips</taxon>
    </lineage>
</organism>
<dbReference type="AlphaFoldDB" id="A0AAV7X7U9"/>
<dbReference type="PRINTS" id="PR00320">
    <property type="entry name" value="GPROTEINBRPT"/>
</dbReference>
<dbReference type="InterPro" id="IPR036322">
    <property type="entry name" value="WD40_repeat_dom_sf"/>
</dbReference>
<dbReference type="GO" id="GO:0006364">
    <property type="term" value="P:rRNA processing"/>
    <property type="evidence" value="ECO:0007669"/>
    <property type="project" value="InterPro"/>
</dbReference>
<dbReference type="PROSITE" id="PS50082">
    <property type="entry name" value="WD_REPEATS_2"/>
    <property type="match status" value="2"/>
</dbReference>
<dbReference type="Proteomes" id="UP001075354">
    <property type="component" value="Chromosome 14"/>
</dbReference>
<dbReference type="Gene3D" id="2.130.10.10">
    <property type="entry name" value="YVTN repeat-like/Quinoprotein amine dehydrogenase"/>
    <property type="match status" value="2"/>
</dbReference>
<dbReference type="PROSITE" id="PS50294">
    <property type="entry name" value="WD_REPEATS_REGION"/>
    <property type="match status" value="2"/>
</dbReference>
<accession>A0AAV7X7U9</accession>
<proteinExistence type="predicted"/>
<feature type="region of interest" description="Disordered" evidence="5">
    <location>
        <begin position="460"/>
        <end position="482"/>
    </location>
</feature>
<dbReference type="PROSITE" id="PS00678">
    <property type="entry name" value="WD_REPEATS_1"/>
    <property type="match status" value="2"/>
</dbReference>
<dbReference type="GO" id="GO:0005634">
    <property type="term" value="C:nucleus"/>
    <property type="evidence" value="ECO:0007669"/>
    <property type="project" value="TreeGrafter"/>
</dbReference>